<dbReference type="Gene3D" id="1.10.10.10">
    <property type="entry name" value="Winged helix-like DNA-binding domain superfamily/Winged helix DNA-binding domain"/>
    <property type="match status" value="1"/>
</dbReference>
<organism evidence="6 7">
    <name type="scientific">Brevundimonas subvibrioides</name>
    <dbReference type="NCBI Taxonomy" id="74313"/>
    <lineage>
        <taxon>Bacteria</taxon>
        <taxon>Pseudomonadati</taxon>
        <taxon>Pseudomonadota</taxon>
        <taxon>Alphaproteobacteria</taxon>
        <taxon>Caulobacterales</taxon>
        <taxon>Caulobacteraceae</taxon>
        <taxon>Brevundimonas</taxon>
    </lineage>
</organism>
<protein>
    <submittedName>
        <fullName evidence="6">LysR family transcriptional regulator</fullName>
    </submittedName>
</protein>
<gene>
    <name evidence="6" type="ORF">B7Y86_00270</name>
</gene>
<dbReference type="GO" id="GO:0003700">
    <property type="term" value="F:DNA-binding transcription factor activity"/>
    <property type="evidence" value="ECO:0007669"/>
    <property type="project" value="InterPro"/>
</dbReference>
<dbReference type="GO" id="GO:0043565">
    <property type="term" value="F:sequence-specific DNA binding"/>
    <property type="evidence" value="ECO:0007669"/>
    <property type="project" value="TreeGrafter"/>
</dbReference>
<dbReference type="InterPro" id="IPR036388">
    <property type="entry name" value="WH-like_DNA-bd_sf"/>
</dbReference>
<evidence type="ECO:0000313" key="7">
    <source>
        <dbReference type="Proteomes" id="UP000216147"/>
    </source>
</evidence>
<evidence type="ECO:0000313" key="6">
    <source>
        <dbReference type="EMBL" id="OYX58904.1"/>
    </source>
</evidence>
<dbReference type="GO" id="GO:0006351">
    <property type="term" value="P:DNA-templated transcription"/>
    <property type="evidence" value="ECO:0007669"/>
    <property type="project" value="TreeGrafter"/>
</dbReference>
<dbReference type="Pfam" id="PF03466">
    <property type="entry name" value="LysR_substrate"/>
    <property type="match status" value="1"/>
</dbReference>
<dbReference type="InterPro" id="IPR058163">
    <property type="entry name" value="LysR-type_TF_proteobact-type"/>
</dbReference>
<dbReference type="CDD" id="cd08432">
    <property type="entry name" value="PBP2_GcdR_TrpI_HvrB_AmpR_like"/>
    <property type="match status" value="1"/>
</dbReference>
<dbReference type="PANTHER" id="PTHR30537:SF26">
    <property type="entry name" value="GLYCINE CLEAVAGE SYSTEM TRANSCRIPTIONAL ACTIVATOR"/>
    <property type="match status" value="1"/>
</dbReference>
<accession>A0A258HQL7</accession>
<dbReference type="InterPro" id="IPR036390">
    <property type="entry name" value="WH_DNA-bd_sf"/>
</dbReference>
<comment type="caution">
    <text evidence="6">The sequence shown here is derived from an EMBL/GenBank/DDBJ whole genome shotgun (WGS) entry which is preliminary data.</text>
</comment>
<reference evidence="6 7" key="1">
    <citation type="submission" date="2017-03" db="EMBL/GenBank/DDBJ databases">
        <title>Lifting the veil on microbial sulfur biogeochemistry in mining wastewaters.</title>
        <authorList>
            <person name="Kantor R.S."/>
            <person name="Colenbrander Nelson T."/>
            <person name="Marshall S."/>
            <person name="Bennett D."/>
            <person name="Apte S."/>
            <person name="Camacho D."/>
            <person name="Thomas B.C."/>
            <person name="Warren L.A."/>
            <person name="Banfield J.F."/>
        </authorList>
    </citation>
    <scope>NUCLEOTIDE SEQUENCE [LARGE SCALE GENOMIC DNA]</scope>
    <source>
        <strain evidence="6">32-68-21</strain>
    </source>
</reference>
<keyword evidence="2" id="KW-0805">Transcription regulation</keyword>
<dbReference type="SUPFAM" id="SSF53850">
    <property type="entry name" value="Periplasmic binding protein-like II"/>
    <property type="match status" value="1"/>
</dbReference>
<dbReference type="FunFam" id="3.40.190.10:FF:000017">
    <property type="entry name" value="Glycine cleavage system transcriptional activator"/>
    <property type="match status" value="1"/>
</dbReference>
<feature type="domain" description="HTH lysR-type" evidence="5">
    <location>
        <begin position="12"/>
        <end position="69"/>
    </location>
</feature>
<proteinExistence type="inferred from homology"/>
<name>A0A258HQL7_9CAUL</name>
<dbReference type="AlphaFoldDB" id="A0A258HQL7"/>
<comment type="similarity">
    <text evidence="1">Belongs to the LysR transcriptional regulatory family.</text>
</comment>
<dbReference type="SUPFAM" id="SSF46785">
    <property type="entry name" value="Winged helix' DNA-binding domain"/>
    <property type="match status" value="1"/>
</dbReference>
<keyword evidence="3" id="KW-0238">DNA-binding</keyword>
<evidence type="ECO:0000256" key="2">
    <source>
        <dbReference type="ARBA" id="ARBA00023015"/>
    </source>
</evidence>
<dbReference type="NCBIfam" id="NF008352">
    <property type="entry name" value="PRK11139.1"/>
    <property type="match status" value="1"/>
</dbReference>
<sequence>MSDAGDAGRRLPPLNSLKAFEAAGRRLSISLAARELGVTPGAVSQQIKVLEDHAGGPLFRRDGGAVALTELGARLQPVLRDAFEQLKRAADIVYGPTGRRSLAVSVPPSFAARWLAPRMVRFSADHPEIEVWISADMQPTDVAGGRVDVAVRYGVGGYPGVRSDILFEAGVVPVCSPALLTGRWPLHKPADLARHTLIHVGNGHVEEPRPDWAAWLKARGVTGVDASAGSRYDQTAFAIEDAANGRGVALAPRAFVAADLASGRLVTPFADGYLPTDMAYHVLTRRNGGREEARTFVAWLRREADADDGTVDEL</sequence>
<dbReference type="PANTHER" id="PTHR30537">
    <property type="entry name" value="HTH-TYPE TRANSCRIPTIONAL REGULATOR"/>
    <property type="match status" value="1"/>
</dbReference>
<dbReference type="Pfam" id="PF00126">
    <property type="entry name" value="HTH_1"/>
    <property type="match status" value="1"/>
</dbReference>
<evidence type="ECO:0000259" key="5">
    <source>
        <dbReference type="PROSITE" id="PS50931"/>
    </source>
</evidence>
<keyword evidence="4" id="KW-0804">Transcription</keyword>
<dbReference type="Proteomes" id="UP000216147">
    <property type="component" value="Unassembled WGS sequence"/>
</dbReference>
<dbReference type="PROSITE" id="PS50931">
    <property type="entry name" value="HTH_LYSR"/>
    <property type="match status" value="1"/>
</dbReference>
<evidence type="ECO:0000256" key="3">
    <source>
        <dbReference type="ARBA" id="ARBA00023125"/>
    </source>
</evidence>
<evidence type="ECO:0000256" key="4">
    <source>
        <dbReference type="ARBA" id="ARBA00023163"/>
    </source>
</evidence>
<dbReference type="InterPro" id="IPR005119">
    <property type="entry name" value="LysR_subst-bd"/>
</dbReference>
<evidence type="ECO:0000256" key="1">
    <source>
        <dbReference type="ARBA" id="ARBA00009437"/>
    </source>
</evidence>
<dbReference type="EMBL" id="NCEQ01000001">
    <property type="protein sequence ID" value="OYX58904.1"/>
    <property type="molecule type" value="Genomic_DNA"/>
</dbReference>
<dbReference type="InterPro" id="IPR000847">
    <property type="entry name" value="LysR_HTH_N"/>
</dbReference>
<dbReference type="Gene3D" id="3.40.190.10">
    <property type="entry name" value="Periplasmic binding protein-like II"/>
    <property type="match status" value="2"/>
</dbReference>